<protein>
    <submittedName>
        <fullName evidence="2">Uncharacterized protein</fullName>
    </submittedName>
</protein>
<dbReference type="RefSeq" id="WP_135060250.1">
    <property type="nucleotide sequence ID" value="NZ_CP038254.1"/>
</dbReference>
<organism evidence="2 3">
    <name type="scientific">Legionella israelensis</name>
    <dbReference type="NCBI Taxonomy" id="454"/>
    <lineage>
        <taxon>Bacteria</taxon>
        <taxon>Pseudomonadati</taxon>
        <taxon>Pseudomonadota</taxon>
        <taxon>Gammaproteobacteria</taxon>
        <taxon>Legionellales</taxon>
        <taxon>Legionellaceae</taxon>
        <taxon>Legionella</taxon>
    </lineage>
</organism>
<feature type="region of interest" description="Disordered" evidence="1">
    <location>
        <begin position="37"/>
        <end position="73"/>
    </location>
</feature>
<reference evidence="2 3" key="1">
    <citation type="submission" date="2019-03" db="EMBL/GenBank/DDBJ databases">
        <title>Diverse conjugative elements silence natural transformation in Legionella species.</title>
        <authorList>
            <person name="Durieux I."/>
            <person name="Ginevra C."/>
            <person name="Attaiech L."/>
            <person name="Picq K."/>
            <person name="Juan P.A."/>
            <person name="Jarraud S."/>
            <person name="Charpentier X."/>
        </authorList>
    </citation>
    <scope>NUCLEOTIDE SEQUENCE [LARGE SCALE GENOMIC DNA]</scope>
    <source>
        <strain evidence="2 3">HL-0427-4011</strain>
    </source>
</reference>
<evidence type="ECO:0000313" key="3">
    <source>
        <dbReference type="Proteomes" id="UP000295517"/>
    </source>
</evidence>
<dbReference type="Proteomes" id="UP000295517">
    <property type="component" value="Chromosome"/>
</dbReference>
<feature type="compositionally biased region" description="Basic and acidic residues" evidence="1">
    <location>
        <begin position="60"/>
        <end position="73"/>
    </location>
</feature>
<accession>A0AAX1EFU1</accession>
<proteinExistence type="predicted"/>
<evidence type="ECO:0000313" key="2">
    <source>
        <dbReference type="EMBL" id="QBR83959.1"/>
    </source>
</evidence>
<dbReference type="EMBL" id="CP038254">
    <property type="protein sequence ID" value="QBR83959.1"/>
    <property type="molecule type" value="Genomic_DNA"/>
</dbReference>
<name>A0AAX1EFU1_9GAMM</name>
<evidence type="ECO:0000256" key="1">
    <source>
        <dbReference type="SAM" id="MobiDB-lite"/>
    </source>
</evidence>
<sequence>MNSVGKVEPFIGSKVKEQCVRLLKNYKIQKYQAARTMDAQNKKSKHAPLLPTFFHSSLPSKEKTLREKPEKKL</sequence>
<dbReference type="AlphaFoldDB" id="A0AAX1EFU1"/>
<gene>
    <name evidence="2" type="ORF">E3983_06105</name>
</gene>